<proteinExistence type="predicted"/>
<name>A0A1X0NCN2_9PSED</name>
<organism evidence="1 2">
    <name type="scientific">Pseudomonas floridensis</name>
    <dbReference type="NCBI Taxonomy" id="1958950"/>
    <lineage>
        <taxon>Bacteria</taxon>
        <taxon>Pseudomonadati</taxon>
        <taxon>Pseudomonadota</taxon>
        <taxon>Gammaproteobacteria</taxon>
        <taxon>Pseudomonadales</taxon>
        <taxon>Pseudomonadaceae</taxon>
        <taxon>Pseudomonas</taxon>
    </lineage>
</organism>
<dbReference type="AlphaFoldDB" id="A0A1X0NCN2"/>
<evidence type="ECO:0000313" key="1">
    <source>
        <dbReference type="EMBL" id="ORC62194.1"/>
    </source>
</evidence>
<evidence type="ECO:0000313" key="2">
    <source>
        <dbReference type="Proteomes" id="UP000192815"/>
    </source>
</evidence>
<keyword evidence="2" id="KW-1185">Reference proteome</keyword>
<accession>A0A1X0NCN2</accession>
<dbReference type="EMBL" id="MUIO01000002">
    <property type="protein sequence ID" value="ORC62194.1"/>
    <property type="molecule type" value="Genomic_DNA"/>
</dbReference>
<comment type="caution">
    <text evidence="1">The sequence shown here is derived from an EMBL/GenBank/DDBJ whole genome shotgun (WGS) entry which is preliminary data.</text>
</comment>
<dbReference type="STRING" id="1958950.BZK31_00700"/>
<gene>
    <name evidence="1" type="ORF">BZK31_00700</name>
</gene>
<reference evidence="2" key="1">
    <citation type="submission" date="2017-02" db="EMBL/GenBank/DDBJ databases">
        <title>Pseudomonas floridae sp. nov., a novel pathogenic bacterial species isolated from tomato.</title>
        <authorList>
            <person name="Timilsina S."/>
            <person name="Vallad G.E."/>
            <person name="Jones J.B."/>
        </authorList>
    </citation>
    <scope>NUCLEOTIDE SEQUENCE [LARGE SCALE GENOMIC DNA]</scope>
    <source>
        <strain evidence="2">GEV388</strain>
    </source>
</reference>
<sequence length="94" mass="10724">MVMQEAPRFVRFAGQSKARDLELSAFNTVPVSVNKMHSEVQSDAVACLFSIVIPDASIPQTDLQELIAYLCVKFQSYKSEMRVFFMALRQTLRF</sequence>
<dbReference type="Proteomes" id="UP000192815">
    <property type="component" value="Unassembled WGS sequence"/>
</dbReference>
<protein>
    <submittedName>
        <fullName evidence="1">Uncharacterized protein</fullName>
    </submittedName>
</protein>